<dbReference type="EMBL" id="BAABCE010000007">
    <property type="protein sequence ID" value="GAA3552286.1"/>
    <property type="molecule type" value="Genomic_DNA"/>
</dbReference>
<sequence length="147" mass="16175">MLHVAGQRLLSGERRFLERQLRRAVKRVIYPEPIARLLARMVRQVSARNVTVGPNVTCTMTRRENVRDQGDVSISGGLIPIASEVMTEAAYFLRARGGPSEPARWIYSPGDPSATSHYGPNFALSGFMMKGMYFGPADPPVTGQLAV</sequence>
<keyword evidence="2" id="KW-1185">Reference proteome</keyword>
<reference evidence="2" key="1">
    <citation type="journal article" date="2019" name="Int. J. Syst. Evol. Microbiol.">
        <title>The Global Catalogue of Microorganisms (GCM) 10K type strain sequencing project: providing services to taxonomists for standard genome sequencing and annotation.</title>
        <authorList>
            <consortium name="The Broad Institute Genomics Platform"/>
            <consortium name="The Broad Institute Genome Sequencing Center for Infectious Disease"/>
            <person name="Wu L."/>
            <person name="Ma J."/>
        </authorList>
    </citation>
    <scope>NUCLEOTIDE SEQUENCE [LARGE SCALE GENOMIC DNA]</scope>
    <source>
        <strain evidence="2">JCM 17656</strain>
    </source>
</reference>
<organism evidence="1 2">
    <name type="scientific">Streptomyces osmaniensis</name>
    <dbReference type="NCBI Taxonomy" id="593134"/>
    <lineage>
        <taxon>Bacteria</taxon>
        <taxon>Bacillati</taxon>
        <taxon>Actinomycetota</taxon>
        <taxon>Actinomycetes</taxon>
        <taxon>Kitasatosporales</taxon>
        <taxon>Streptomycetaceae</taxon>
        <taxon>Streptomyces</taxon>
    </lineage>
</organism>
<accession>A0ABP6WLP7</accession>
<name>A0ABP6WLP7_9ACTN</name>
<gene>
    <name evidence="1" type="ORF">GCM10022295_37810</name>
</gene>
<dbReference type="Proteomes" id="UP001500707">
    <property type="component" value="Unassembled WGS sequence"/>
</dbReference>
<evidence type="ECO:0000313" key="1">
    <source>
        <dbReference type="EMBL" id="GAA3552286.1"/>
    </source>
</evidence>
<evidence type="ECO:0000313" key="2">
    <source>
        <dbReference type="Proteomes" id="UP001500707"/>
    </source>
</evidence>
<comment type="caution">
    <text evidence="1">The sequence shown here is derived from an EMBL/GenBank/DDBJ whole genome shotgun (WGS) entry which is preliminary data.</text>
</comment>
<proteinExistence type="predicted"/>
<protein>
    <submittedName>
        <fullName evidence="1">Uncharacterized protein</fullName>
    </submittedName>
</protein>